<proteinExistence type="predicted"/>
<dbReference type="GeneID" id="80334446"/>
<evidence type="ECO:0008006" key="3">
    <source>
        <dbReference type="Google" id="ProtNLM"/>
    </source>
</evidence>
<reference evidence="1 2" key="1">
    <citation type="submission" date="2019-07" db="EMBL/GenBank/DDBJ databases">
        <title>Complete Genome Sequence and Methylome Analysis of Nocardia otitidis-caviarum NEB252.</title>
        <authorList>
            <person name="Fomenkov A."/>
            <person name="Anton B.P."/>
            <person name="Vincze T."/>
            <person name="Roberts R.J."/>
        </authorList>
    </citation>
    <scope>NUCLEOTIDE SEQUENCE [LARGE SCALE GENOMIC DNA]</scope>
    <source>
        <strain evidence="1 2">NEB252</strain>
    </source>
</reference>
<dbReference type="EMBL" id="CP041695">
    <property type="protein sequence ID" value="QDP80483.1"/>
    <property type="molecule type" value="Genomic_DNA"/>
</dbReference>
<evidence type="ECO:0000313" key="2">
    <source>
        <dbReference type="Proteomes" id="UP000317039"/>
    </source>
</evidence>
<gene>
    <name evidence="1" type="ORF">FOH10_18960</name>
</gene>
<dbReference type="AlphaFoldDB" id="A0A516NNK3"/>
<accession>A0A516NNK3</accession>
<name>A0A516NNK3_9NOCA</name>
<dbReference type="Proteomes" id="UP000317039">
    <property type="component" value="Chromosome"/>
</dbReference>
<protein>
    <recommendedName>
        <fullName evidence="3">ESX-1 secretion-associated protein</fullName>
    </recommendedName>
</protein>
<dbReference type="RefSeq" id="WP_143981749.1">
    <property type="nucleotide sequence ID" value="NZ_CP041695.1"/>
</dbReference>
<dbReference type="KEGG" id="nod:FOH10_18960"/>
<evidence type="ECO:0000313" key="1">
    <source>
        <dbReference type="EMBL" id="QDP80483.1"/>
    </source>
</evidence>
<organism evidence="1 2">
    <name type="scientific">Nocardia otitidiscaviarum</name>
    <dbReference type="NCBI Taxonomy" id="1823"/>
    <lineage>
        <taxon>Bacteria</taxon>
        <taxon>Bacillati</taxon>
        <taxon>Actinomycetota</taxon>
        <taxon>Actinomycetes</taxon>
        <taxon>Mycobacteriales</taxon>
        <taxon>Nocardiaceae</taxon>
        <taxon>Nocardia</taxon>
    </lineage>
</organism>
<sequence>MGDEDFLYVDRERVRGLITAVNASADTLGTIDVDQQAAALMTAVAGTGVGTACSTGALSAAAAIESTLQKVRRMAAATDTGLSTVVAMDRHNADQMPQGN</sequence>